<organism evidence="1">
    <name type="scientific">marine sediment metagenome</name>
    <dbReference type="NCBI Taxonomy" id="412755"/>
    <lineage>
        <taxon>unclassified sequences</taxon>
        <taxon>metagenomes</taxon>
        <taxon>ecological metagenomes</taxon>
    </lineage>
</organism>
<proteinExistence type="predicted"/>
<name>A0A0F9J3N0_9ZZZZ</name>
<gene>
    <name evidence="1" type="ORF">LCGC14_1578660</name>
</gene>
<dbReference type="EMBL" id="LAZR01012395">
    <property type="protein sequence ID" value="KKM27049.1"/>
    <property type="molecule type" value="Genomic_DNA"/>
</dbReference>
<sequence length="143" mass="16705">MSNIYTGPGQGARVTQIALFKQIWIRSNKRSFVSGLHLREFQNTELFLSCFPHILAKGQNQYPRFKYYAGNVRLMTVGEHSLWDNGTIEARLKYEIEVPTADWKKVEALRDELIKLYKKHFPSTFGGILNEEQDGYNVGYRWK</sequence>
<dbReference type="AlphaFoldDB" id="A0A0F9J3N0"/>
<comment type="caution">
    <text evidence="1">The sequence shown here is derived from an EMBL/GenBank/DDBJ whole genome shotgun (WGS) entry which is preliminary data.</text>
</comment>
<evidence type="ECO:0000313" key="1">
    <source>
        <dbReference type="EMBL" id="KKM27049.1"/>
    </source>
</evidence>
<protein>
    <submittedName>
        <fullName evidence="1">Uncharacterized protein</fullName>
    </submittedName>
</protein>
<reference evidence="1" key="1">
    <citation type="journal article" date="2015" name="Nature">
        <title>Complex archaea that bridge the gap between prokaryotes and eukaryotes.</title>
        <authorList>
            <person name="Spang A."/>
            <person name="Saw J.H."/>
            <person name="Jorgensen S.L."/>
            <person name="Zaremba-Niedzwiedzka K."/>
            <person name="Martijn J."/>
            <person name="Lind A.E."/>
            <person name="van Eijk R."/>
            <person name="Schleper C."/>
            <person name="Guy L."/>
            <person name="Ettema T.J."/>
        </authorList>
    </citation>
    <scope>NUCLEOTIDE SEQUENCE</scope>
</reference>
<accession>A0A0F9J3N0</accession>